<dbReference type="Proteomes" id="UP000887566">
    <property type="component" value="Unplaced"/>
</dbReference>
<reference evidence="3" key="1">
    <citation type="submission" date="2022-11" db="UniProtKB">
        <authorList>
            <consortium name="WormBaseParasite"/>
        </authorList>
    </citation>
    <scope>IDENTIFICATION</scope>
</reference>
<organism evidence="2 3">
    <name type="scientific">Plectus sambesii</name>
    <dbReference type="NCBI Taxonomy" id="2011161"/>
    <lineage>
        <taxon>Eukaryota</taxon>
        <taxon>Metazoa</taxon>
        <taxon>Ecdysozoa</taxon>
        <taxon>Nematoda</taxon>
        <taxon>Chromadorea</taxon>
        <taxon>Plectida</taxon>
        <taxon>Plectina</taxon>
        <taxon>Plectoidea</taxon>
        <taxon>Plectidae</taxon>
        <taxon>Plectus</taxon>
    </lineage>
</organism>
<evidence type="ECO:0000313" key="3">
    <source>
        <dbReference type="WBParaSite" id="PSAMB.scaffold1316size33083.g12351.t1"/>
    </source>
</evidence>
<dbReference type="AlphaFoldDB" id="A0A914UX90"/>
<evidence type="ECO:0000256" key="1">
    <source>
        <dbReference type="SAM" id="SignalP"/>
    </source>
</evidence>
<sequence length="243" mass="25900">MLSCYALIVCALAAFACAESGVFPPAAENYKVMTPYPTAAPLPPSAKAYHLLDVLRGHSGNEELTAEDIQDGLDRPTGVHRVAMSSAFHPDTLAAARQPAFEPAAPAPPPSDAFVVNEEREQRQGAIVAAAGPVEDQGGPISNPAKFFLAGANFENIATPKCRLMGCDGPFPNDGNVNFGEPEAKKGETCHQTFVPLNSCINDRGYPVGMSCTICCECADDFVKEMKKSHGYPIDDLREQNSQ</sequence>
<proteinExistence type="predicted"/>
<dbReference type="WBParaSite" id="PSAMB.scaffold1316size33083.g12351.t1">
    <property type="protein sequence ID" value="PSAMB.scaffold1316size33083.g12351.t1"/>
    <property type="gene ID" value="PSAMB.scaffold1316size33083.g12351"/>
</dbReference>
<evidence type="ECO:0000313" key="2">
    <source>
        <dbReference type="Proteomes" id="UP000887566"/>
    </source>
</evidence>
<feature type="chain" id="PRO_5037080612" evidence="1">
    <location>
        <begin position="19"/>
        <end position="243"/>
    </location>
</feature>
<protein>
    <submittedName>
        <fullName evidence="3">Uncharacterized protein</fullName>
    </submittedName>
</protein>
<name>A0A914UX90_9BILA</name>
<accession>A0A914UX90</accession>
<keyword evidence="2" id="KW-1185">Reference proteome</keyword>
<keyword evidence="1" id="KW-0732">Signal</keyword>
<feature type="signal peptide" evidence="1">
    <location>
        <begin position="1"/>
        <end position="18"/>
    </location>
</feature>